<accession>A0A849L7S8</accession>
<sequence length="442" mass="50723">MIRLLKNKKITYKEKIKAIRHGLEFNISHSDKTISLHPATLSKKLDDYHLVTSLDSIFTLTKYNSRYPIGKQRRFSGRAALVPQIDLSKYRLSPKIEEIRVSLSDMRPERLERLREILIKEGIDAEICAPRKAGGQTRPQQLKIVPPSKNPAEKIHSALIYASLNLNEIKIDELKLSIEFKAKRPTDLRYVRIVEILWRHFMPPEELWNAPGLRPRSIWRTYASSPSDKSADRVNLLFAPMTASDYQEYTPTFRGVELEPDPIRDAALKPQKMKRPGAYTAIHWGSQRSSMHYEIFFKYKDKNGVSLKKEDRRAVLSLTAAGLGLSPKGYLCLDEIPAFVRSLKKGHLKFYLATIPYANTQPLMWKRHAKYFVKAGVFGAALKDWAEAARIKAFNRLVNRASRLKVERLPSRIGAHLTVYDDLSDKVSDALIRLADKWETST</sequence>
<dbReference type="RefSeq" id="WP_171326999.1">
    <property type="nucleotide sequence ID" value="NZ_JABFBC010000006.1"/>
</dbReference>
<dbReference type="EMBL" id="JABFBC010000006">
    <property type="protein sequence ID" value="NNU82140.1"/>
    <property type="molecule type" value="Genomic_DNA"/>
</dbReference>
<keyword evidence="2" id="KW-1185">Reference proteome</keyword>
<reference evidence="1 2" key="1">
    <citation type="submission" date="2020-05" db="EMBL/GenBank/DDBJ databases">
        <title>Gimesia benthica sp. nov., a novel planctomycete isolated from a deep-sea water sample of the Northwest Indian Ocean.</title>
        <authorList>
            <person name="Wang J."/>
            <person name="Ruan C."/>
            <person name="Song L."/>
            <person name="Zhu Y."/>
            <person name="Li A."/>
            <person name="Zheng X."/>
            <person name="Wang L."/>
            <person name="Lu Z."/>
            <person name="Huang Y."/>
            <person name="Du W."/>
            <person name="Zhou Y."/>
            <person name="Huang L."/>
            <person name="Dai X."/>
        </authorList>
    </citation>
    <scope>NUCLEOTIDE SEQUENCE [LARGE SCALE GENOMIC DNA]</scope>
    <source>
        <strain evidence="1 2">YYQ-30</strain>
    </source>
</reference>
<proteinExistence type="predicted"/>
<protein>
    <submittedName>
        <fullName evidence="1">Uncharacterized protein</fullName>
    </submittedName>
</protein>
<evidence type="ECO:0000313" key="1">
    <source>
        <dbReference type="EMBL" id="NNU82140.1"/>
    </source>
</evidence>
<gene>
    <name evidence="1" type="ORF">HMH01_17015</name>
</gene>
<dbReference type="AlphaFoldDB" id="A0A849L7S8"/>
<comment type="caution">
    <text evidence="1">The sequence shown here is derived from an EMBL/GenBank/DDBJ whole genome shotgun (WGS) entry which is preliminary data.</text>
</comment>
<dbReference type="Proteomes" id="UP000572377">
    <property type="component" value="Unassembled WGS sequence"/>
</dbReference>
<evidence type="ECO:0000313" key="2">
    <source>
        <dbReference type="Proteomes" id="UP000572377"/>
    </source>
</evidence>
<name>A0A849L7S8_9RHOB</name>
<organism evidence="1 2">
    <name type="scientific">Halovulum dunhuangense</name>
    <dbReference type="NCBI Taxonomy" id="1505036"/>
    <lineage>
        <taxon>Bacteria</taxon>
        <taxon>Pseudomonadati</taxon>
        <taxon>Pseudomonadota</taxon>
        <taxon>Alphaproteobacteria</taxon>
        <taxon>Rhodobacterales</taxon>
        <taxon>Paracoccaceae</taxon>
        <taxon>Halovulum</taxon>
    </lineage>
</organism>